<dbReference type="InterPro" id="IPR036249">
    <property type="entry name" value="Thioredoxin-like_sf"/>
</dbReference>
<feature type="site" description="Contributes to redox potential value" evidence="8">
    <location>
        <position position="24"/>
    </location>
</feature>
<dbReference type="PROSITE" id="PS51352">
    <property type="entry name" value="THIOREDOXIN_2"/>
    <property type="match status" value="1"/>
</dbReference>
<feature type="active site" description="Nucleophile" evidence="8">
    <location>
        <position position="23"/>
    </location>
</feature>
<proteinExistence type="inferred from homology"/>
<accession>A0A921JIN4</accession>
<evidence type="ECO:0000256" key="3">
    <source>
        <dbReference type="ARBA" id="ARBA00022982"/>
    </source>
</evidence>
<dbReference type="InterPro" id="IPR013766">
    <property type="entry name" value="Thioredoxin_domain"/>
</dbReference>
<dbReference type="SUPFAM" id="SSF52833">
    <property type="entry name" value="Thioredoxin-like"/>
    <property type="match status" value="1"/>
</dbReference>
<dbReference type="CDD" id="cd02947">
    <property type="entry name" value="TRX_family"/>
    <property type="match status" value="1"/>
</dbReference>
<feature type="disulfide bond" description="Redox-active" evidence="9">
    <location>
        <begin position="23"/>
        <end position="26"/>
    </location>
</feature>
<dbReference type="InterPro" id="IPR017937">
    <property type="entry name" value="Thioredoxin_CS"/>
</dbReference>
<evidence type="ECO:0000256" key="2">
    <source>
        <dbReference type="ARBA" id="ARBA00022448"/>
    </source>
</evidence>
<evidence type="ECO:0000256" key="1">
    <source>
        <dbReference type="ARBA" id="ARBA00008987"/>
    </source>
</evidence>
<evidence type="ECO:0000313" key="11">
    <source>
        <dbReference type="EMBL" id="HJE39611.1"/>
    </source>
</evidence>
<reference evidence="11" key="2">
    <citation type="submission" date="2021-09" db="EMBL/GenBank/DDBJ databases">
        <authorList>
            <person name="Gilroy R."/>
        </authorList>
    </citation>
    <scope>NUCLEOTIDE SEQUENCE</scope>
    <source>
        <strain evidence="11">4100</strain>
    </source>
</reference>
<evidence type="ECO:0000259" key="10">
    <source>
        <dbReference type="PROSITE" id="PS51352"/>
    </source>
</evidence>
<dbReference type="FunFam" id="3.40.30.10:FF:000001">
    <property type="entry name" value="Thioredoxin"/>
    <property type="match status" value="1"/>
</dbReference>
<keyword evidence="3" id="KW-0249">Electron transport</keyword>
<dbReference type="PANTHER" id="PTHR45663:SF11">
    <property type="entry name" value="GEO12009P1"/>
    <property type="match status" value="1"/>
</dbReference>
<feature type="site" description="Contributes to redox potential value" evidence="8">
    <location>
        <position position="25"/>
    </location>
</feature>
<evidence type="ECO:0000313" key="12">
    <source>
        <dbReference type="Proteomes" id="UP000711407"/>
    </source>
</evidence>
<reference evidence="11" key="1">
    <citation type="journal article" date="2021" name="PeerJ">
        <title>Extensive microbial diversity within the chicken gut microbiome revealed by metagenomics and culture.</title>
        <authorList>
            <person name="Gilroy R."/>
            <person name="Ravi A."/>
            <person name="Getino M."/>
            <person name="Pursley I."/>
            <person name="Horton D.L."/>
            <person name="Alikhan N.F."/>
            <person name="Baker D."/>
            <person name="Gharbi K."/>
            <person name="Hall N."/>
            <person name="Watson M."/>
            <person name="Adriaenssens E.M."/>
            <person name="Foster-Nyarko E."/>
            <person name="Jarju S."/>
            <person name="Secka A."/>
            <person name="Antonio M."/>
            <person name="Oren A."/>
            <person name="Chaudhuri R.R."/>
            <person name="La Ragione R."/>
            <person name="Hildebrand F."/>
            <person name="Pallen M.J."/>
        </authorList>
    </citation>
    <scope>NUCLEOTIDE SEQUENCE</scope>
    <source>
        <strain evidence="11">4100</strain>
    </source>
</reference>
<dbReference type="PIRSF" id="PIRSF000077">
    <property type="entry name" value="Thioredoxin"/>
    <property type="match status" value="1"/>
</dbReference>
<dbReference type="GO" id="GO:0005829">
    <property type="term" value="C:cytosol"/>
    <property type="evidence" value="ECO:0007669"/>
    <property type="project" value="TreeGrafter"/>
</dbReference>
<evidence type="ECO:0000256" key="8">
    <source>
        <dbReference type="PIRSR" id="PIRSR000077-1"/>
    </source>
</evidence>
<dbReference type="PANTHER" id="PTHR45663">
    <property type="entry name" value="GEO12009P1"/>
    <property type="match status" value="1"/>
</dbReference>
<keyword evidence="2" id="KW-0813">Transport</keyword>
<sequence length="107" mass="12172">MSEFTDIIGQSKLTLVDFYATWCGPCKMQAPILEDVKNRVGDKANVIKIDVDKNQDLARQYRVQSIPTLIAFRDGEPVWRGAGLHQADQLVAKINELLNVKDWDIDR</sequence>
<evidence type="ECO:0000256" key="5">
    <source>
        <dbReference type="ARBA" id="ARBA00023284"/>
    </source>
</evidence>
<dbReference type="InterPro" id="IPR005746">
    <property type="entry name" value="Thioredoxin"/>
</dbReference>
<feature type="site" description="Deprotonates C-terminal active site Cys" evidence="8">
    <location>
        <position position="17"/>
    </location>
</feature>
<name>A0A921JIN4_9BACT</name>
<dbReference type="NCBIfam" id="TIGR01068">
    <property type="entry name" value="thioredoxin"/>
    <property type="match status" value="1"/>
</dbReference>
<dbReference type="PRINTS" id="PR00421">
    <property type="entry name" value="THIOREDOXIN"/>
</dbReference>
<comment type="similarity">
    <text evidence="1 7">Belongs to the thioredoxin family.</text>
</comment>
<dbReference type="GO" id="GO:0015035">
    <property type="term" value="F:protein-disulfide reductase activity"/>
    <property type="evidence" value="ECO:0007669"/>
    <property type="project" value="UniProtKB-UniRule"/>
</dbReference>
<dbReference type="Pfam" id="PF00085">
    <property type="entry name" value="Thioredoxin"/>
    <property type="match status" value="1"/>
</dbReference>
<dbReference type="PROSITE" id="PS00194">
    <property type="entry name" value="THIOREDOXIN_1"/>
    <property type="match status" value="1"/>
</dbReference>
<dbReference type="GO" id="GO:0045454">
    <property type="term" value="P:cell redox homeostasis"/>
    <property type="evidence" value="ECO:0007669"/>
    <property type="project" value="TreeGrafter"/>
</dbReference>
<evidence type="ECO:0000256" key="6">
    <source>
        <dbReference type="NCBIfam" id="TIGR01068"/>
    </source>
</evidence>
<gene>
    <name evidence="11" type="primary">trxA</name>
    <name evidence="11" type="ORF">K8V47_07655</name>
</gene>
<dbReference type="Gene3D" id="3.40.30.10">
    <property type="entry name" value="Glutaredoxin"/>
    <property type="match status" value="1"/>
</dbReference>
<keyword evidence="4 9" id="KW-1015">Disulfide bond</keyword>
<protein>
    <recommendedName>
        <fullName evidence="6 7">Thioredoxin</fullName>
    </recommendedName>
</protein>
<dbReference type="EMBL" id="DYXT01000039">
    <property type="protein sequence ID" value="HJE39611.1"/>
    <property type="molecule type" value="Genomic_DNA"/>
</dbReference>
<feature type="active site" description="Nucleophile" evidence="8">
    <location>
        <position position="26"/>
    </location>
</feature>
<evidence type="ECO:0000256" key="9">
    <source>
        <dbReference type="PIRSR" id="PIRSR000077-4"/>
    </source>
</evidence>
<keyword evidence="5 9" id="KW-0676">Redox-active center</keyword>
<evidence type="ECO:0000256" key="7">
    <source>
        <dbReference type="PIRNR" id="PIRNR000077"/>
    </source>
</evidence>
<evidence type="ECO:0000256" key="4">
    <source>
        <dbReference type="ARBA" id="ARBA00023157"/>
    </source>
</evidence>
<feature type="domain" description="Thioredoxin" evidence="10">
    <location>
        <begin position="1"/>
        <end position="99"/>
    </location>
</feature>
<dbReference type="Proteomes" id="UP000711407">
    <property type="component" value="Unassembled WGS sequence"/>
</dbReference>
<organism evidence="11 12">
    <name type="scientific">Candidatus Amulumruptor caecigallinarius</name>
    <dbReference type="NCBI Taxonomy" id="2109911"/>
    <lineage>
        <taxon>Bacteria</taxon>
        <taxon>Pseudomonadati</taxon>
        <taxon>Bacteroidota</taxon>
        <taxon>Bacteroidia</taxon>
        <taxon>Bacteroidales</taxon>
        <taxon>Muribaculaceae</taxon>
        <taxon>Candidatus Amulumruptor</taxon>
    </lineage>
</organism>
<dbReference type="AlphaFoldDB" id="A0A921JIN4"/>
<comment type="caution">
    <text evidence="11">The sequence shown here is derived from an EMBL/GenBank/DDBJ whole genome shotgun (WGS) entry which is preliminary data.</text>
</comment>